<keyword evidence="6" id="KW-0378">Hydrolase</keyword>
<evidence type="ECO:0000313" key="10">
    <source>
        <dbReference type="Proteomes" id="UP000075880"/>
    </source>
</evidence>
<dbReference type="InterPro" id="IPR027806">
    <property type="entry name" value="HARBI1_dom"/>
</dbReference>
<evidence type="ECO:0000313" key="9">
    <source>
        <dbReference type="EnsemblMetazoa" id="ENSAATROPP010011"/>
    </source>
</evidence>
<reference evidence="10" key="1">
    <citation type="submission" date="2021-09" db="EMBL/GenBank/DDBJ databases">
        <authorList>
            <consortium name="Infravec"/>
            <person name="Campbell I L."/>
            <person name="Maslen G."/>
            <person name="Yates A."/>
        </authorList>
    </citation>
    <scope>NUCLEOTIDE SEQUENCE [LARGE SCALE GENOMIC DNA]</scope>
    <source>
        <strain evidence="10">Infravec2 EBRE</strain>
    </source>
</reference>
<dbReference type="InterPro" id="IPR045249">
    <property type="entry name" value="HARBI1-like"/>
</dbReference>
<dbReference type="GO" id="GO:0046872">
    <property type="term" value="F:metal ion binding"/>
    <property type="evidence" value="ECO:0007669"/>
    <property type="project" value="UniProtKB-KW"/>
</dbReference>
<comment type="similarity">
    <text evidence="3">Belongs to the HARBI1 family.</text>
</comment>
<keyword evidence="10" id="KW-1185">Reference proteome</keyword>
<dbReference type="GO" id="GO:0004518">
    <property type="term" value="F:nuclease activity"/>
    <property type="evidence" value="ECO:0007669"/>
    <property type="project" value="UniProtKB-KW"/>
</dbReference>
<evidence type="ECO:0000256" key="7">
    <source>
        <dbReference type="ARBA" id="ARBA00023242"/>
    </source>
</evidence>
<dbReference type="Pfam" id="PF13359">
    <property type="entry name" value="DDE_Tnp_4"/>
    <property type="match status" value="1"/>
</dbReference>
<reference evidence="9" key="2">
    <citation type="submission" date="2024-04" db="UniProtKB">
        <authorList>
            <consortium name="EnsemblMetazoa"/>
        </authorList>
    </citation>
    <scope>IDENTIFICATION</scope>
    <source>
        <strain evidence="9">EBRO</strain>
    </source>
</reference>
<keyword evidence="4" id="KW-0540">Nuclease</keyword>
<dbReference type="PANTHER" id="PTHR22930">
    <property type="match status" value="1"/>
</dbReference>
<dbReference type="GO" id="GO:0005634">
    <property type="term" value="C:nucleus"/>
    <property type="evidence" value="ECO:0007669"/>
    <property type="project" value="UniProtKB-SubCell"/>
</dbReference>
<comment type="subcellular location">
    <subcellularLocation>
        <location evidence="2">Nucleus</location>
    </subcellularLocation>
</comment>
<keyword evidence="5" id="KW-0479">Metal-binding</keyword>
<name>A0AAG5DFQ1_ANOAO</name>
<comment type="cofactor">
    <cofactor evidence="1">
        <name>a divalent metal cation</name>
        <dbReference type="ChEBI" id="CHEBI:60240"/>
    </cofactor>
</comment>
<feature type="domain" description="DDE Tnp4" evidence="8">
    <location>
        <begin position="177"/>
        <end position="344"/>
    </location>
</feature>
<accession>A0AAG5DFQ1</accession>
<dbReference type="AlphaFoldDB" id="A0AAG5DFQ1"/>
<proteinExistence type="inferred from homology"/>
<sequence>MNTNFDDALLTWTEAWSSFMRLHLLQQRRYKKRIWMRPMLLERNQQASQLLQAVLEEELDKTIVNFMRLSRTDFNYLLSIITPKIRKQDTYMRYAISARDKLIITLRFLAAGDDYKSLEYAYRVSEQAISLFIPHVCDSLVQLLQDYVKLPSSSEEWLQVSGAFQNKWNFPHAIGAIDGKHVKIKAPKNSGTDYFNYKQFFSIVLLAIVDANCNFLFVDVGGKGRISDGGILRHSRLFNLLENKQLNIPEPQVLRSDPSSLKVPYFLLGDKAFAFTDYCIRPFGGITETRSPERIFNERHSRARRTVEMAFGILTSRFRVLKKVMELEPEIASKVVLATVYLHNFIRRDERSIMSEESSLNQEVLPELHGITTRTTNQLMAIRLHLADLMSRNIL</sequence>
<evidence type="ECO:0000259" key="8">
    <source>
        <dbReference type="Pfam" id="PF13359"/>
    </source>
</evidence>
<evidence type="ECO:0000256" key="1">
    <source>
        <dbReference type="ARBA" id="ARBA00001968"/>
    </source>
</evidence>
<organism evidence="9 10">
    <name type="scientific">Anopheles atroparvus</name>
    <name type="common">European mosquito</name>
    <dbReference type="NCBI Taxonomy" id="41427"/>
    <lineage>
        <taxon>Eukaryota</taxon>
        <taxon>Metazoa</taxon>
        <taxon>Ecdysozoa</taxon>
        <taxon>Arthropoda</taxon>
        <taxon>Hexapoda</taxon>
        <taxon>Insecta</taxon>
        <taxon>Pterygota</taxon>
        <taxon>Neoptera</taxon>
        <taxon>Endopterygota</taxon>
        <taxon>Diptera</taxon>
        <taxon>Nematocera</taxon>
        <taxon>Culicoidea</taxon>
        <taxon>Culicidae</taxon>
        <taxon>Anophelinae</taxon>
        <taxon>Anopheles</taxon>
    </lineage>
</organism>
<evidence type="ECO:0000256" key="4">
    <source>
        <dbReference type="ARBA" id="ARBA00022722"/>
    </source>
</evidence>
<dbReference type="EnsemblMetazoa" id="ENSAATROPT011082">
    <property type="protein sequence ID" value="ENSAATROPP010011"/>
    <property type="gene ID" value="ENSAATROPG009019"/>
</dbReference>
<dbReference type="PANTHER" id="PTHR22930:SF269">
    <property type="entry name" value="NUCLEASE HARBI1-LIKE PROTEIN"/>
    <property type="match status" value="1"/>
</dbReference>
<evidence type="ECO:0000256" key="3">
    <source>
        <dbReference type="ARBA" id="ARBA00006958"/>
    </source>
</evidence>
<dbReference type="Proteomes" id="UP000075880">
    <property type="component" value="Unassembled WGS sequence"/>
</dbReference>
<dbReference type="EnsemblMetazoa" id="ENSAATROPT015219">
    <property type="protein sequence ID" value="ENSAATROPP013671"/>
    <property type="gene ID" value="ENSAATROPG012390"/>
</dbReference>
<keyword evidence="7" id="KW-0539">Nucleus</keyword>
<evidence type="ECO:0000256" key="6">
    <source>
        <dbReference type="ARBA" id="ARBA00022801"/>
    </source>
</evidence>
<evidence type="ECO:0000256" key="5">
    <source>
        <dbReference type="ARBA" id="ARBA00022723"/>
    </source>
</evidence>
<evidence type="ECO:0000256" key="2">
    <source>
        <dbReference type="ARBA" id="ARBA00004123"/>
    </source>
</evidence>
<protein>
    <recommendedName>
        <fullName evidence="8">DDE Tnp4 domain-containing protein</fullName>
    </recommendedName>
</protein>
<dbReference type="GO" id="GO:0016787">
    <property type="term" value="F:hydrolase activity"/>
    <property type="evidence" value="ECO:0007669"/>
    <property type="project" value="UniProtKB-KW"/>
</dbReference>